<sequence>MPIRPENKHRYPKDWKDIRARILQRAGNKCEKCGIKNGAILEKYSRRRICSVEWDMIRSKIRYGGHNMTTALKSLGFVRVVLTIAHLDHVPENCSEDNLQALCQKCQNAYDAIWRAKGIKSRKMSAMNIVPMFGEAGR</sequence>
<name>A0A5J4L2Z5_9ZZZZ</name>
<protein>
    <recommendedName>
        <fullName evidence="2">HNH endonuclease</fullName>
    </recommendedName>
</protein>
<evidence type="ECO:0008006" key="2">
    <source>
        <dbReference type="Google" id="ProtNLM"/>
    </source>
</evidence>
<reference evidence="1" key="1">
    <citation type="submission" date="2019-10" db="EMBL/GenBank/DDBJ databases">
        <title>Metagenomic sequencing of thiosulfate-disproportionating enrichment culture.</title>
        <authorList>
            <person name="Umezawa K."/>
            <person name="Kojima H."/>
            <person name="Fukui M."/>
        </authorList>
    </citation>
    <scope>NUCLEOTIDE SEQUENCE</scope>
    <source>
        <strain evidence="1">45J</strain>
    </source>
</reference>
<comment type="caution">
    <text evidence="1">The sequence shown here is derived from an EMBL/GenBank/DDBJ whole genome shotgun (WGS) entry which is preliminary data.</text>
</comment>
<accession>A0A5J4L2Z5</accession>
<evidence type="ECO:0000313" key="1">
    <source>
        <dbReference type="EMBL" id="GER92669.1"/>
    </source>
</evidence>
<gene>
    <name evidence="1" type="ORF">A45J_0387</name>
</gene>
<organism evidence="1">
    <name type="scientific">hot springs metagenome</name>
    <dbReference type="NCBI Taxonomy" id="433727"/>
    <lineage>
        <taxon>unclassified sequences</taxon>
        <taxon>metagenomes</taxon>
        <taxon>ecological metagenomes</taxon>
    </lineage>
</organism>
<dbReference type="EMBL" id="BLAB01000001">
    <property type="protein sequence ID" value="GER92669.1"/>
    <property type="molecule type" value="Genomic_DNA"/>
</dbReference>
<dbReference type="AlphaFoldDB" id="A0A5J4L2Z5"/>
<proteinExistence type="predicted"/>